<dbReference type="EMBL" id="JROU02001707">
    <property type="protein sequence ID" value="OEH75517.1"/>
    <property type="molecule type" value="Genomic_DNA"/>
</dbReference>
<keyword evidence="2" id="KW-1185">Reference proteome</keyword>
<evidence type="ECO:0000313" key="1">
    <source>
        <dbReference type="EMBL" id="OEH75517.1"/>
    </source>
</evidence>
<proteinExistence type="predicted"/>
<protein>
    <submittedName>
        <fullName evidence="1">Dual specificity catalytic domain-containing protein</fullName>
    </submittedName>
</protein>
<dbReference type="VEuPathDB" id="ToxoDB:LOC34618085"/>
<evidence type="ECO:0000313" key="2">
    <source>
        <dbReference type="Proteomes" id="UP000095192"/>
    </source>
</evidence>
<dbReference type="Proteomes" id="UP000095192">
    <property type="component" value="Unassembled WGS sequence"/>
</dbReference>
<name>A0A1D3CWD0_9EIME</name>
<organism evidence="1 2">
    <name type="scientific">Cyclospora cayetanensis</name>
    <dbReference type="NCBI Taxonomy" id="88456"/>
    <lineage>
        <taxon>Eukaryota</taxon>
        <taxon>Sar</taxon>
        <taxon>Alveolata</taxon>
        <taxon>Apicomplexa</taxon>
        <taxon>Conoidasida</taxon>
        <taxon>Coccidia</taxon>
        <taxon>Eucoccidiorida</taxon>
        <taxon>Eimeriorina</taxon>
        <taxon>Eimeriidae</taxon>
        <taxon>Cyclospora</taxon>
    </lineage>
</organism>
<reference evidence="1 2" key="1">
    <citation type="journal article" date="2016" name="BMC Genomics">
        <title>Comparative genomics reveals Cyclospora cayetanensis possesses coccidia-like metabolism and invasion components but unique surface antigens.</title>
        <authorList>
            <person name="Liu S."/>
            <person name="Wang L."/>
            <person name="Zheng H."/>
            <person name="Xu Z."/>
            <person name="Roellig D.M."/>
            <person name="Li N."/>
            <person name="Frace M.A."/>
            <person name="Tang K."/>
            <person name="Arrowood M.J."/>
            <person name="Moss D.M."/>
            <person name="Zhang L."/>
            <person name="Feng Y."/>
            <person name="Xiao L."/>
        </authorList>
    </citation>
    <scope>NUCLEOTIDE SEQUENCE [LARGE SCALE GENOMIC DNA]</scope>
    <source>
        <strain evidence="1 2">CHN_HEN01</strain>
    </source>
</reference>
<accession>A0A1D3CWD0</accession>
<gene>
    <name evidence="1" type="ORF">cyc_01002</name>
</gene>
<comment type="caution">
    <text evidence="1">The sequence shown here is derived from an EMBL/GenBank/DDBJ whole genome shotgun (WGS) entry which is preliminary data.</text>
</comment>
<dbReference type="VEuPathDB" id="ToxoDB:cyc_01002"/>
<dbReference type="InParanoid" id="A0A1D3CWD0"/>
<dbReference type="AlphaFoldDB" id="A0A1D3CWD0"/>
<sequence>MSPRCVPQERIALECKALEAQVSLLYKKAPLLQQRTLWRPFGLFFENLRSYQLMQDEELLKMAEESAQKAAELKLVFAATLPGVSIADKVADEVRAWVADCRAAAAAKENVKHTAAGGASREEAIADKVNGNAQGRVRDLWGTQGLLVFCHERVSSTSLRSGWPVPSYSVGHRLPLQEQRTFGPYSANEIAVATGTYIAADETQCVATIRTTLYWRGLETGLEEILTLHEVERFPGHLVAPLFACYKQLRPLLASSIVRLPVLFLEENLLSDICLRSLSAKILRPGRLFVALKSSKRIVHLLLPADANLLPDPFSGGLHVRVAPGDFAPREYLDCLQVEKRPTAMLFHVAHSEQEKVHEEGQAVTVYCVETCTPQNNHVQKHLLSS</sequence>